<dbReference type="InterPro" id="IPR003772">
    <property type="entry name" value="YceD"/>
</dbReference>
<name>M2S9J4_9SPHN</name>
<reference evidence="2 3" key="1">
    <citation type="journal article" date="2013" name="Genome Announc.">
        <title>Draft Genome Sequence of Strain JLT2015T, Belonging to the Family Sphingomonadaceae of the Alphaproteobacteria.</title>
        <authorList>
            <person name="Tang K."/>
            <person name="Liu K."/>
            <person name="Li S."/>
            <person name="Jiao N."/>
        </authorList>
    </citation>
    <scope>NUCLEOTIDE SEQUENCE [LARGE SCALE GENOMIC DNA]</scope>
    <source>
        <strain evidence="2 3">JLT2015</strain>
    </source>
</reference>
<evidence type="ECO:0000256" key="1">
    <source>
        <dbReference type="SAM" id="MobiDB-lite"/>
    </source>
</evidence>
<comment type="caution">
    <text evidence="2">The sequence shown here is derived from an EMBL/GenBank/DDBJ whole genome shotgun (WGS) entry which is preliminary data.</text>
</comment>
<sequence>MSAGSEFSRIVRVDEIGSGLSRDISASELERAALARRFDLIAIPVLDADVTLRPAPGGYRLTGRVKGRAIAACVVSGEDVAQTVDEPIDLLLGEPATRHSPPMEEEIELDEDDLDRLTIENGRVDWGELSATSFALALDPYPRASDARIADARRHLLSEDEAAAQEAEDRASQSPFAGLRRD</sequence>
<proteinExistence type="predicted"/>
<feature type="region of interest" description="Disordered" evidence="1">
    <location>
        <begin position="160"/>
        <end position="182"/>
    </location>
</feature>
<dbReference type="Pfam" id="PF02620">
    <property type="entry name" value="YceD"/>
    <property type="match status" value="1"/>
</dbReference>
<evidence type="ECO:0000313" key="2">
    <source>
        <dbReference type="EMBL" id="EMD82060.1"/>
    </source>
</evidence>
<dbReference type="OrthoDB" id="8443793at2"/>
<keyword evidence="3" id="KW-1185">Reference proteome</keyword>
<dbReference type="Proteomes" id="UP000011717">
    <property type="component" value="Unassembled WGS sequence"/>
</dbReference>
<dbReference type="AlphaFoldDB" id="M2S9J4"/>
<evidence type="ECO:0008006" key="4">
    <source>
        <dbReference type="Google" id="ProtNLM"/>
    </source>
</evidence>
<dbReference type="RefSeq" id="WP_008603496.1">
    <property type="nucleotide sequence ID" value="NZ_AMRV01000010.1"/>
</dbReference>
<gene>
    <name evidence="2" type="ORF">C725_2548</name>
</gene>
<organism evidence="2 3">
    <name type="scientific">Pacificimonas flava</name>
    <dbReference type="NCBI Taxonomy" id="1234595"/>
    <lineage>
        <taxon>Bacteria</taxon>
        <taxon>Pseudomonadati</taxon>
        <taxon>Pseudomonadota</taxon>
        <taxon>Alphaproteobacteria</taxon>
        <taxon>Sphingomonadales</taxon>
        <taxon>Sphingosinicellaceae</taxon>
        <taxon>Pacificimonas</taxon>
    </lineage>
</organism>
<evidence type="ECO:0000313" key="3">
    <source>
        <dbReference type="Proteomes" id="UP000011717"/>
    </source>
</evidence>
<accession>M2S9J4</accession>
<protein>
    <recommendedName>
        <fullName evidence="4">DUF177 domain-containing protein</fullName>
    </recommendedName>
</protein>
<dbReference type="EMBL" id="AMRV01000010">
    <property type="protein sequence ID" value="EMD82060.1"/>
    <property type="molecule type" value="Genomic_DNA"/>
</dbReference>